<dbReference type="Gene3D" id="1.25.40.80">
    <property type="match status" value="1"/>
</dbReference>
<keyword evidence="6" id="KW-1185">Reference proteome</keyword>
<evidence type="ECO:0000259" key="4">
    <source>
        <dbReference type="Pfam" id="PF03441"/>
    </source>
</evidence>
<keyword evidence="2" id="KW-0285">Flavoprotein</keyword>
<keyword evidence="3" id="KW-0274">FAD</keyword>
<comment type="caution">
    <text evidence="5">The sequence shown here is derived from an EMBL/GenBank/DDBJ whole genome shotgun (WGS) entry which is preliminary data.</text>
</comment>
<dbReference type="SUPFAM" id="SSF48173">
    <property type="entry name" value="Cryptochrome/photolyase FAD-binding domain"/>
    <property type="match status" value="1"/>
</dbReference>
<evidence type="ECO:0000313" key="5">
    <source>
        <dbReference type="EMBL" id="OOY22682.1"/>
    </source>
</evidence>
<reference evidence="5 6" key="1">
    <citation type="submission" date="2016-11" db="EMBL/GenBank/DDBJ databases">
        <title>A multilocus sequence analysis scheme for characterization of bacteria in the genus Thioclava.</title>
        <authorList>
            <person name="Liu Y."/>
            <person name="Shao Z."/>
        </authorList>
    </citation>
    <scope>NUCLEOTIDE SEQUENCE [LARGE SCALE GENOMIC DNA]</scope>
    <source>
        <strain evidence="5 6">TAW-CT134</strain>
    </source>
</reference>
<evidence type="ECO:0000256" key="1">
    <source>
        <dbReference type="ARBA" id="ARBA00001974"/>
    </source>
</evidence>
<comment type="cofactor">
    <cofactor evidence="1">
        <name>FAD</name>
        <dbReference type="ChEBI" id="CHEBI:57692"/>
    </cofactor>
</comment>
<gene>
    <name evidence="5" type="ORF">BMI91_18705</name>
</gene>
<organism evidence="5 6">
    <name type="scientific">Thioclava sediminum</name>
    <dbReference type="NCBI Taxonomy" id="1915319"/>
    <lineage>
        <taxon>Bacteria</taxon>
        <taxon>Pseudomonadati</taxon>
        <taxon>Pseudomonadota</taxon>
        <taxon>Alphaproteobacteria</taxon>
        <taxon>Rhodobacterales</taxon>
        <taxon>Paracoccaceae</taxon>
        <taxon>Thioclava</taxon>
    </lineage>
</organism>
<sequence>MPLPAATRAAGEDRLTRFAPKMGADYARGRNFDHGAGRHRDVSQLSPYLRRRLVLEREAVTRAYEAHGAEAAEKFVQEVLWRGYFKGWLEHRPEVWARYRDGLAQDLAALDDAPGLAARVAEAEAGRSGIACFDAWARELRETGYLHNHARMWFASIWIFTLRLPWRIGADFFYRHLLDGDPASNTLSWRWVAGLHTRGKFYAAEAANITRYTGGRFAPDPAELAEVSEGLEANEPEGLPPVASLRAPRPPQPGLPTALLITEEDCRVEDFDLSAFDLRGAATLSASHLRSTREVAPHVARFERDALADAAERAGVPDVQRLKAGGPSALVDWAQSLGVRQIVTPYIPVGPLGDWRESAEAALGAHGIALCELTREWDRVIWPHATAGFFKVKKKLPQILAELGLA</sequence>
<dbReference type="InterPro" id="IPR005101">
    <property type="entry name" value="Cryptochr/Photolyase_FAD-bd"/>
</dbReference>
<name>A0ABX3MTI1_9RHOB</name>
<dbReference type="PANTHER" id="PTHR11455:SF9">
    <property type="entry name" value="CRYPTOCHROME CIRCADIAN CLOCK 5 ISOFORM X1"/>
    <property type="match status" value="1"/>
</dbReference>
<dbReference type="Pfam" id="PF03441">
    <property type="entry name" value="FAD_binding_7"/>
    <property type="match status" value="1"/>
</dbReference>
<dbReference type="EMBL" id="MPZV01000005">
    <property type="protein sequence ID" value="OOY22682.1"/>
    <property type="molecule type" value="Genomic_DNA"/>
</dbReference>
<dbReference type="InterPro" id="IPR036134">
    <property type="entry name" value="Crypto/Photolyase_FAD-like_sf"/>
</dbReference>
<dbReference type="InterPro" id="IPR002081">
    <property type="entry name" value="Cryptochrome/DNA_photolyase_1"/>
</dbReference>
<dbReference type="Proteomes" id="UP000190787">
    <property type="component" value="Unassembled WGS sequence"/>
</dbReference>
<evidence type="ECO:0000256" key="2">
    <source>
        <dbReference type="ARBA" id="ARBA00022630"/>
    </source>
</evidence>
<accession>A0ABX3MTI1</accession>
<dbReference type="Gene3D" id="1.10.579.10">
    <property type="entry name" value="DNA Cyclobutane Dipyrimidine Photolyase, subunit A, domain 3"/>
    <property type="match status" value="1"/>
</dbReference>
<evidence type="ECO:0000313" key="6">
    <source>
        <dbReference type="Proteomes" id="UP000190787"/>
    </source>
</evidence>
<dbReference type="PANTHER" id="PTHR11455">
    <property type="entry name" value="CRYPTOCHROME"/>
    <property type="match status" value="1"/>
</dbReference>
<proteinExistence type="predicted"/>
<protein>
    <submittedName>
        <fullName evidence="5">Deoxyribodipyrimidine photolyase</fullName>
    </submittedName>
</protein>
<feature type="domain" description="Cryptochrome/DNA photolyase FAD-binding" evidence="4">
    <location>
        <begin position="75"/>
        <end position="199"/>
    </location>
</feature>
<evidence type="ECO:0000256" key="3">
    <source>
        <dbReference type="ARBA" id="ARBA00022827"/>
    </source>
</evidence>